<feature type="compositionally biased region" description="Basic and acidic residues" evidence="1">
    <location>
        <begin position="190"/>
        <end position="199"/>
    </location>
</feature>
<dbReference type="AlphaFoldDB" id="A0A016QVF4"/>
<accession>A0A016QVF4</accession>
<dbReference type="PATRIC" id="fig|1476583.3.peg.151"/>
<dbReference type="CDD" id="cd09731">
    <property type="entry name" value="Cse2_I-E"/>
    <property type="match status" value="1"/>
</dbReference>
<dbReference type="eggNOG" id="ENOG5032VDU">
    <property type="taxonomic scope" value="Bacteria"/>
</dbReference>
<feature type="region of interest" description="Disordered" evidence="1">
    <location>
        <begin position="45"/>
        <end position="74"/>
    </location>
</feature>
<comment type="caution">
    <text evidence="2">The sequence shown here is derived from an EMBL/GenBank/DDBJ whole genome shotgun (WGS) entry which is preliminary data.</text>
</comment>
<name>A0A016QVF4_9DEIO</name>
<dbReference type="NCBIfam" id="TIGR02548">
    <property type="entry name" value="casB_cse2"/>
    <property type="match status" value="1"/>
</dbReference>
<feature type="region of interest" description="Disordered" evidence="1">
    <location>
        <begin position="155"/>
        <end position="199"/>
    </location>
</feature>
<proteinExistence type="predicted"/>
<dbReference type="Proteomes" id="UP000020492">
    <property type="component" value="Unassembled WGS sequence"/>
</dbReference>
<organism evidence="2 3">
    <name type="scientific">Deinococcus phoenicis</name>
    <dbReference type="NCBI Taxonomy" id="1476583"/>
    <lineage>
        <taxon>Bacteria</taxon>
        <taxon>Thermotogati</taxon>
        <taxon>Deinococcota</taxon>
        <taxon>Deinococci</taxon>
        <taxon>Deinococcales</taxon>
        <taxon>Deinococcaceae</taxon>
        <taxon>Deinococcus</taxon>
    </lineage>
</organism>
<gene>
    <name evidence="2" type="ORF">DEIPH_ctg002orf0142</name>
</gene>
<evidence type="ECO:0000313" key="2">
    <source>
        <dbReference type="EMBL" id="EYB69789.1"/>
    </source>
</evidence>
<dbReference type="Gene3D" id="1.10.520.40">
    <property type="entry name" value="CRISPR-associated protein Cse2"/>
    <property type="match status" value="1"/>
</dbReference>
<sequence length="199" mass="21887">MGGEERGTYWLESLYVRSGYGEAKDFEKAVLQLVAGLYALKPQVRQDEGDGAEEETPTTPEAAQKEAARQAGKAPTTGTLMGRLYLAQGERPSTEKRFLALLDADRDGLNYQMRQTVMLLATEDLSPDWARLTTDLLRWSDPVRRTWARDFYQEISREPREPASPPGAGDRASAPAAPAHPTSRPPSTPGDDHADGDTL</sequence>
<keyword evidence="3" id="KW-1185">Reference proteome</keyword>
<evidence type="ECO:0008006" key="4">
    <source>
        <dbReference type="Google" id="ProtNLM"/>
    </source>
</evidence>
<dbReference type="STRING" id="1476583.DEIPH_ctg002orf0142"/>
<feature type="compositionally biased region" description="Low complexity" evidence="1">
    <location>
        <begin position="166"/>
        <end position="182"/>
    </location>
</feature>
<dbReference type="InterPro" id="IPR013382">
    <property type="entry name" value="CRISPR-assoc_prot_Cse2"/>
</dbReference>
<dbReference type="Pfam" id="PF09485">
    <property type="entry name" value="CRISPR_Cse2"/>
    <property type="match status" value="1"/>
</dbReference>
<dbReference type="EMBL" id="JHAC01000002">
    <property type="protein sequence ID" value="EYB69789.1"/>
    <property type="molecule type" value="Genomic_DNA"/>
</dbReference>
<protein>
    <recommendedName>
        <fullName evidence="4">CRISPR-associated Cse2 family protein</fullName>
    </recommendedName>
</protein>
<dbReference type="InterPro" id="IPR038287">
    <property type="entry name" value="Cse2_sf"/>
</dbReference>
<reference evidence="2 3" key="1">
    <citation type="submission" date="2014-03" db="EMBL/GenBank/DDBJ databases">
        <title>Draft genome sequence of Deinococcus phoenicis 1P10ME.</title>
        <authorList>
            <person name="Stepanov V.G."/>
            <person name="Vaishampayan P."/>
            <person name="Venkateswaran K."/>
            <person name="Fox G.E."/>
        </authorList>
    </citation>
    <scope>NUCLEOTIDE SEQUENCE [LARGE SCALE GENOMIC DNA]</scope>
    <source>
        <strain evidence="2 3">1P10ME</strain>
    </source>
</reference>
<evidence type="ECO:0000313" key="3">
    <source>
        <dbReference type="Proteomes" id="UP000020492"/>
    </source>
</evidence>
<evidence type="ECO:0000256" key="1">
    <source>
        <dbReference type="SAM" id="MobiDB-lite"/>
    </source>
</evidence>